<proteinExistence type="inferred from homology"/>
<dbReference type="Pfam" id="PF03265">
    <property type="entry name" value="DNase_II"/>
    <property type="match status" value="1"/>
</dbReference>
<evidence type="ECO:0000256" key="3">
    <source>
        <dbReference type="SAM" id="MobiDB-lite"/>
    </source>
</evidence>
<evidence type="ECO:0000256" key="2">
    <source>
        <dbReference type="ARBA" id="ARBA00022801"/>
    </source>
</evidence>
<reference evidence="4 5" key="1">
    <citation type="journal article" date="2012" name="Genome Biol.">
        <title>The genome of the polar eukaryotic microalga coccomyxa subellipsoidea reveals traits of cold adaptation.</title>
        <authorList>
            <person name="Blanc G."/>
            <person name="Agarkova I."/>
            <person name="Grimwood J."/>
            <person name="Kuo A."/>
            <person name="Brueggeman A."/>
            <person name="Dunigan D."/>
            <person name="Gurnon J."/>
            <person name="Ladunga I."/>
            <person name="Lindquist E."/>
            <person name="Lucas S."/>
            <person name="Pangilinan J."/>
            <person name="Proschold T."/>
            <person name="Salamov A."/>
            <person name="Schmutz J."/>
            <person name="Weeks D."/>
            <person name="Yamada T."/>
            <person name="Claverie J.M."/>
            <person name="Grigoriev I."/>
            <person name="Van Etten J."/>
            <person name="Lomsadze A."/>
            <person name="Borodovsky M."/>
        </authorList>
    </citation>
    <scope>NUCLEOTIDE SEQUENCE [LARGE SCALE GENOMIC DNA]</scope>
    <source>
        <strain evidence="4 5">C-169</strain>
    </source>
</reference>
<evidence type="ECO:0000256" key="1">
    <source>
        <dbReference type="ARBA" id="ARBA00007527"/>
    </source>
</evidence>
<feature type="region of interest" description="Disordered" evidence="3">
    <location>
        <begin position="525"/>
        <end position="550"/>
    </location>
</feature>
<comment type="similarity">
    <text evidence="1">Belongs to the DNase II family.</text>
</comment>
<dbReference type="InterPro" id="IPR004947">
    <property type="entry name" value="DNase_II"/>
</dbReference>
<accession>I0YVZ9</accession>
<dbReference type="GO" id="GO:0004531">
    <property type="term" value="F:deoxyribonuclease II activity"/>
    <property type="evidence" value="ECO:0007669"/>
    <property type="project" value="InterPro"/>
</dbReference>
<dbReference type="eggNOG" id="KOG3825">
    <property type="taxonomic scope" value="Eukaryota"/>
</dbReference>
<dbReference type="PANTHER" id="PTHR10858">
    <property type="entry name" value="DEOXYRIBONUCLEASE II"/>
    <property type="match status" value="1"/>
</dbReference>
<evidence type="ECO:0000313" key="4">
    <source>
        <dbReference type="EMBL" id="EIE22568.1"/>
    </source>
</evidence>
<sequence length="621" mass="66718">MEGTPVDWWIAMKLPGADDLAYLDSQDAAKLGEQARFRQAPMQPLISNKQMYMPAEASALDRTLRQLYADEHGTYSGGATSADDRLGRPGHIMYSDEPPLVEGLSDEDSFGFAFTQGKGVMGYGEQQGFWLVHSVPSFPAAPRKGVPRREAGNAHTFLCMSAATRQLSATSATLRANAYYVYSEAAPEQARGLLSDAQRAAFPDLVGLDPDQDAAKAGFGVKVTEFETLKGERFVVFANDGQRPGVRVMRDIVQSYFGNGMLYANPPPDQGSEEGPCQGGDSVFPSLHAREYFLEDADIAWTAAEDLSTWAISLGGQSRCRDAAAAAEPAASMQPDQASVDKGALVQQDVQPNDESPPMWSQTMTRPVASASRRRLLASQPLPDQRRAGGLRAWFGDLAAEGKAWWRTVRGVASSEDAADDTSFLPAVPLYTPPDASYPSAAAGILQSRADALQEAAAAAESAQDTLLQERPMLRQQREASDAWREPAGCMDGSCKTAKLAERVAALEEKLQRLENFVVEADDDLADDVDELANDDEDNDDELEEEDMRNEGGEDGIAQALMSGCDQSAAQRSVACMHDAGRSLQSADLPGGVVCSAGNPAIWAALRDLVQSAEVATASRC</sequence>
<feature type="compositionally biased region" description="Acidic residues" evidence="3">
    <location>
        <begin position="525"/>
        <end position="548"/>
    </location>
</feature>
<dbReference type="EMBL" id="AGSI01000009">
    <property type="protein sequence ID" value="EIE22568.1"/>
    <property type="molecule type" value="Genomic_DNA"/>
</dbReference>
<dbReference type="KEGG" id="csl:COCSUDRAFT_42240"/>
<dbReference type="AlphaFoldDB" id="I0YVZ9"/>
<gene>
    <name evidence="4" type="ORF">COCSUDRAFT_42240</name>
</gene>
<dbReference type="Proteomes" id="UP000007264">
    <property type="component" value="Unassembled WGS sequence"/>
</dbReference>
<keyword evidence="5" id="KW-1185">Reference proteome</keyword>
<evidence type="ECO:0000313" key="5">
    <source>
        <dbReference type="Proteomes" id="UP000007264"/>
    </source>
</evidence>
<name>I0YVZ9_COCSC</name>
<dbReference type="GeneID" id="17040555"/>
<dbReference type="PANTHER" id="PTHR10858:SF23">
    <property type="entry name" value="DEOXYRIBONUCLEASE II"/>
    <property type="match status" value="1"/>
</dbReference>
<dbReference type="OrthoDB" id="10261598at2759"/>
<organism evidence="4 5">
    <name type="scientific">Coccomyxa subellipsoidea (strain C-169)</name>
    <name type="common">Green microalga</name>
    <dbReference type="NCBI Taxonomy" id="574566"/>
    <lineage>
        <taxon>Eukaryota</taxon>
        <taxon>Viridiplantae</taxon>
        <taxon>Chlorophyta</taxon>
        <taxon>core chlorophytes</taxon>
        <taxon>Trebouxiophyceae</taxon>
        <taxon>Trebouxiophyceae incertae sedis</taxon>
        <taxon>Coccomyxaceae</taxon>
        <taxon>Coccomyxa</taxon>
        <taxon>Coccomyxa subellipsoidea</taxon>
    </lineage>
</organism>
<keyword evidence="2" id="KW-0378">Hydrolase</keyword>
<protein>
    <submittedName>
        <fullName evidence="4">Uncharacterized protein</fullName>
    </submittedName>
</protein>
<dbReference type="RefSeq" id="XP_005647112.1">
    <property type="nucleotide sequence ID" value="XM_005647055.1"/>
</dbReference>
<comment type="caution">
    <text evidence="4">The sequence shown here is derived from an EMBL/GenBank/DDBJ whole genome shotgun (WGS) entry which is preliminary data.</text>
</comment>